<dbReference type="PROSITE" id="PS50883">
    <property type="entry name" value="EAL"/>
    <property type="match status" value="1"/>
</dbReference>
<dbReference type="PROSITE" id="PS50887">
    <property type="entry name" value="GGDEF"/>
    <property type="match status" value="1"/>
</dbReference>
<evidence type="ECO:0000256" key="1">
    <source>
        <dbReference type="PROSITE-ProRule" id="PRU00244"/>
    </source>
</evidence>
<reference evidence="6" key="1">
    <citation type="submission" date="2006-09" db="EMBL/GenBank/DDBJ databases">
        <title>Complete sequence of Rhodopseudomonas palustris BisA53.</title>
        <authorList>
            <consortium name="US DOE Joint Genome Institute"/>
            <person name="Copeland A."/>
            <person name="Lucas S."/>
            <person name="Lapidus A."/>
            <person name="Barry K."/>
            <person name="Detter J.C."/>
            <person name="Glavina del Rio T."/>
            <person name="Hammon N."/>
            <person name="Israni S."/>
            <person name="Dalin E."/>
            <person name="Tice H."/>
            <person name="Pitluck S."/>
            <person name="Chain P."/>
            <person name="Malfatti S."/>
            <person name="Shin M."/>
            <person name="Vergez L."/>
            <person name="Schmutz J."/>
            <person name="Larimer F."/>
            <person name="Land M."/>
            <person name="Hauser L."/>
            <person name="Pelletier D.A."/>
            <person name="Kyrpides N."/>
            <person name="Kim E."/>
            <person name="Harwood C.S."/>
            <person name="Oda Y."/>
            <person name="Richardson P."/>
        </authorList>
    </citation>
    <scope>NUCLEOTIDE SEQUENCE [LARGE SCALE GENOMIC DNA]</scope>
    <source>
        <strain evidence="6">BisA53</strain>
    </source>
</reference>
<dbReference type="GO" id="GO:0003824">
    <property type="term" value="F:catalytic activity"/>
    <property type="evidence" value="ECO:0007669"/>
    <property type="project" value="UniProtKB-ARBA"/>
</dbReference>
<proteinExistence type="predicted"/>
<feature type="transmembrane region" description="Helical" evidence="1">
    <location>
        <begin position="147"/>
        <end position="166"/>
    </location>
</feature>
<dbReference type="SUPFAM" id="SSF55073">
    <property type="entry name" value="Nucleotide cyclase"/>
    <property type="match status" value="1"/>
</dbReference>
<keyword evidence="1" id="KW-0472">Membrane</keyword>
<dbReference type="PROSITE" id="PS50112">
    <property type="entry name" value="PAS"/>
    <property type="match status" value="1"/>
</dbReference>
<dbReference type="InterPro" id="IPR035919">
    <property type="entry name" value="EAL_sf"/>
</dbReference>
<feature type="transmembrane region" description="Helical" evidence="1">
    <location>
        <begin position="173"/>
        <end position="196"/>
    </location>
</feature>
<dbReference type="InterPro" id="IPR043128">
    <property type="entry name" value="Rev_trsase/Diguanyl_cyclase"/>
</dbReference>
<evidence type="ECO:0000259" key="5">
    <source>
        <dbReference type="PROSITE" id="PS50924"/>
    </source>
</evidence>
<feature type="domain" description="GGDEF" evidence="4">
    <location>
        <begin position="404"/>
        <end position="538"/>
    </location>
</feature>
<dbReference type="OrthoDB" id="9814202at2"/>
<gene>
    <name evidence="6" type="ordered locus">RPE_2941</name>
</gene>
<feature type="transmembrane region" description="Helical" evidence="1">
    <location>
        <begin position="47"/>
        <end position="72"/>
    </location>
</feature>
<feature type="domain" description="EAL" evidence="3">
    <location>
        <begin position="547"/>
        <end position="797"/>
    </location>
</feature>
<dbReference type="PANTHER" id="PTHR44757">
    <property type="entry name" value="DIGUANYLATE CYCLASE DGCP"/>
    <property type="match status" value="1"/>
</dbReference>
<dbReference type="CDD" id="cd01949">
    <property type="entry name" value="GGDEF"/>
    <property type="match status" value="1"/>
</dbReference>
<dbReference type="Gene3D" id="3.30.70.270">
    <property type="match status" value="1"/>
</dbReference>
<dbReference type="FunFam" id="3.30.70.270:FF:000001">
    <property type="entry name" value="Diguanylate cyclase domain protein"/>
    <property type="match status" value="1"/>
</dbReference>
<dbReference type="EMBL" id="CP000463">
    <property type="protein sequence ID" value="ABJ06878.1"/>
    <property type="molecule type" value="Genomic_DNA"/>
</dbReference>
<dbReference type="Gene3D" id="3.30.450.20">
    <property type="entry name" value="PAS domain"/>
    <property type="match status" value="1"/>
</dbReference>
<evidence type="ECO:0000259" key="4">
    <source>
        <dbReference type="PROSITE" id="PS50887"/>
    </source>
</evidence>
<keyword evidence="1" id="KW-1133">Transmembrane helix</keyword>
<keyword evidence="1" id="KW-0812">Transmembrane</keyword>
<dbReference type="InterPro" id="IPR052155">
    <property type="entry name" value="Biofilm_reg_signaling"/>
</dbReference>
<name>Q07MF6_RHOP5</name>
<dbReference type="eggNOG" id="COG5001">
    <property type="taxonomic scope" value="Bacteria"/>
</dbReference>
<dbReference type="HOGENOM" id="CLU_000445_70_49_5"/>
<evidence type="ECO:0000259" key="3">
    <source>
        <dbReference type="PROSITE" id="PS50883"/>
    </source>
</evidence>
<dbReference type="KEGG" id="rpe:RPE_2941"/>
<dbReference type="AlphaFoldDB" id="Q07MF6"/>
<dbReference type="NCBIfam" id="TIGR00254">
    <property type="entry name" value="GGDEF"/>
    <property type="match status" value="1"/>
</dbReference>
<feature type="domain" description="MHYT" evidence="5">
    <location>
        <begin position="12"/>
        <end position="199"/>
    </location>
</feature>
<dbReference type="InterPro" id="IPR000014">
    <property type="entry name" value="PAS"/>
</dbReference>
<dbReference type="CDD" id="cd01948">
    <property type="entry name" value="EAL"/>
    <property type="match status" value="1"/>
</dbReference>
<dbReference type="InterPro" id="IPR000160">
    <property type="entry name" value="GGDEF_dom"/>
</dbReference>
<organism evidence="6">
    <name type="scientific">Rhodopseudomonas palustris (strain BisA53)</name>
    <dbReference type="NCBI Taxonomy" id="316055"/>
    <lineage>
        <taxon>Bacteria</taxon>
        <taxon>Pseudomonadati</taxon>
        <taxon>Pseudomonadota</taxon>
        <taxon>Alphaproteobacteria</taxon>
        <taxon>Hyphomicrobiales</taxon>
        <taxon>Nitrobacteraceae</taxon>
        <taxon>Rhodopseudomonas</taxon>
    </lineage>
</organism>
<dbReference type="SUPFAM" id="SSF55785">
    <property type="entry name" value="PYP-like sensor domain (PAS domain)"/>
    <property type="match status" value="1"/>
</dbReference>
<evidence type="ECO:0000313" key="6">
    <source>
        <dbReference type="EMBL" id="ABJ06878.1"/>
    </source>
</evidence>
<dbReference type="SMART" id="SM00052">
    <property type="entry name" value="EAL"/>
    <property type="match status" value="1"/>
</dbReference>
<dbReference type="Pfam" id="PF12860">
    <property type="entry name" value="PAS_7"/>
    <property type="match status" value="1"/>
</dbReference>
<dbReference type="InterPro" id="IPR001633">
    <property type="entry name" value="EAL_dom"/>
</dbReference>
<feature type="domain" description="PAS" evidence="2">
    <location>
        <begin position="248"/>
        <end position="299"/>
    </location>
</feature>
<dbReference type="Pfam" id="PF00990">
    <property type="entry name" value="GGDEF"/>
    <property type="match status" value="1"/>
</dbReference>
<dbReference type="InterPro" id="IPR005330">
    <property type="entry name" value="MHYT_dom"/>
</dbReference>
<accession>Q07MF6</accession>
<dbReference type="NCBIfam" id="TIGR00229">
    <property type="entry name" value="sensory_box"/>
    <property type="match status" value="1"/>
</dbReference>
<dbReference type="InterPro" id="IPR029787">
    <property type="entry name" value="Nucleotide_cyclase"/>
</dbReference>
<dbReference type="PANTHER" id="PTHR44757:SF2">
    <property type="entry name" value="BIOFILM ARCHITECTURE MAINTENANCE PROTEIN MBAA"/>
    <property type="match status" value="1"/>
</dbReference>
<dbReference type="SUPFAM" id="SSF141868">
    <property type="entry name" value="EAL domain-like"/>
    <property type="match status" value="1"/>
</dbReference>
<dbReference type="InterPro" id="IPR035965">
    <property type="entry name" value="PAS-like_dom_sf"/>
</dbReference>
<dbReference type="SMART" id="SM00267">
    <property type="entry name" value="GGDEF"/>
    <property type="match status" value="1"/>
</dbReference>
<feature type="transmembrane region" description="Helical" evidence="1">
    <location>
        <begin position="16"/>
        <end position="35"/>
    </location>
</feature>
<sequence>MFKVYACLTTEHDLRLVAVAAAICLLVSMVGVSMFDRCRATQGRSRLMWLALVAISSGFGTWATHFIAMLAYHPSTHASYHLGLTLLSLALAILIIGAGAAVALIGPSRWYAGIGGAVIGLGIAAMHYCGILAMQAPLLLIWSQETVLASIVLAVAFSIPGAIIGARRDELGYMLLASLLFAASVLSLHFTAMSAITALPDPDQTAVGPALTAPSLALVIAGAAAAILGGCLIAALTDRRFRAVNARQKLLLDIAIENMPQALCMFDAEGNSTLFNSHYADLMGIPADRLNGMNLLDQFELRKSHGKLAGDPRAIYESIMAQISAGRPIVKTDNLIVPGRVLRITEQPLPGTGWVTTIEDVTEWRKTQERIAHLARHDALTDLPNRTTFREEIDRVLRYTRREVGAAVLYIDLDHFKEINDSLGHPIGDELLIEVARRLADCIRDGDLVARLGGDEFAVIQISHHEPESDAAALAMRIVSIISTPYELQGHHVSIGASVGIALAPTDASEPDELIKKADLALYRAKAEGRGSYRFFELDMDASAQTRRLLTTELRLALARNEFALLYQPIRDVESDQIICFEALLRWEHPERGEILPEQFLALAESSGLIVPIGDWVLQTACADAAQWHSDVGVSVNLSPSQFRHPRLVPSVAAALTASGLAPHRLELEVTETALLQQRKPAMAALKALRALGVGVSMDHFGAGYASLSSLSSFPFDRIKIDGSFIQEIEQSGDAFAALTAVTGLGKRLGRTTAATGVETVHQLAMLRATGCAEIQGLLISPPRSAHEVKQILGRDNHRSVA</sequence>
<dbReference type="GO" id="GO:0016020">
    <property type="term" value="C:membrane"/>
    <property type="evidence" value="ECO:0007669"/>
    <property type="project" value="UniProtKB-UniRule"/>
</dbReference>
<feature type="transmembrane region" description="Helical" evidence="1">
    <location>
        <begin position="117"/>
        <end position="141"/>
    </location>
</feature>
<dbReference type="Pfam" id="PF00563">
    <property type="entry name" value="EAL"/>
    <property type="match status" value="1"/>
</dbReference>
<evidence type="ECO:0000259" key="2">
    <source>
        <dbReference type="PROSITE" id="PS50112"/>
    </source>
</evidence>
<dbReference type="Pfam" id="PF03707">
    <property type="entry name" value="MHYT"/>
    <property type="match status" value="2"/>
</dbReference>
<protein>
    <submittedName>
        <fullName evidence="6">Diguanylate cyclase/phosphodiesterase with PAS/PAC sensor(S)</fullName>
    </submittedName>
</protein>
<feature type="transmembrane region" description="Helical" evidence="1">
    <location>
        <begin position="216"/>
        <end position="237"/>
    </location>
</feature>
<dbReference type="STRING" id="316055.RPE_2941"/>
<dbReference type="Gene3D" id="3.20.20.450">
    <property type="entry name" value="EAL domain"/>
    <property type="match status" value="1"/>
</dbReference>
<feature type="transmembrane region" description="Helical" evidence="1">
    <location>
        <begin position="84"/>
        <end position="105"/>
    </location>
</feature>
<dbReference type="PROSITE" id="PS50924">
    <property type="entry name" value="MHYT"/>
    <property type="match status" value="1"/>
</dbReference>